<gene>
    <name evidence="1" type="ORF">M0M44_11640</name>
</gene>
<protein>
    <recommendedName>
        <fullName evidence="3">C1q domain-containing protein</fullName>
    </recommendedName>
</protein>
<organism evidence="1 2">
    <name type="scientific">Flavobacterium humidisoli</name>
    <dbReference type="NCBI Taxonomy" id="2937442"/>
    <lineage>
        <taxon>Bacteria</taxon>
        <taxon>Pseudomonadati</taxon>
        <taxon>Bacteroidota</taxon>
        <taxon>Flavobacteriia</taxon>
        <taxon>Flavobacteriales</taxon>
        <taxon>Flavobacteriaceae</taxon>
        <taxon>Flavobacterium</taxon>
    </lineage>
</organism>
<sequence>MKKTTLICFIMLSSFCYSKNSGIGTDNPNLSSKLEIVSSDKGILIPRVSLINSLDTTTISNGNVNSLLIFNTSSLSDVTPGFYFWYGSKWNKLITDSSLAVSSVTGSAPIDVANTTGNAIVSLKNLGVQNSHLADNAVSSAKILDSSIANNDLASGVGGFYKGSGSLSNSTVVTQGNNTLSFVSSAVNGFSVDGATLSIDAANNRVGIGTSNPYAALTVNGDVVIKDVKTTSEVLPNNQNLLLINSDTDRIEKVSSNKFLEVQSVPSLYLAAFDSKNQILPTNNTFNNIKFYGMIKGVLSNDSDYTFAESGNYQVLLSVDYENSNNKNNDFFLNTRLDVSKDNGLTWVTVSYDADDFVNHNVRFMSQRLFYLRNFNVGDKIRIQMNCNSSTTIKVVNSNFTVTKFP</sequence>
<evidence type="ECO:0008006" key="3">
    <source>
        <dbReference type="Google" id="ProtNLM"/>
    </source>
</evidence>
<dbReference type="EMBL" id="CP096829">
    <property type="protein sequence ID" value="UPZ17973.1"/>
    <property type="molecule type" value="Genomic_DNA"/>
</dbReference>
<name>A0ABY4LZJ9_9FLAO</name>
<reference evidence="1 2" key="1">
    <citation type="submission" date="2022-04" db="EMBL/GenBank/DDBJ databases">
        <authorList>
            <person name="Ra J.-S."/>
            <person name="Kim S.-B."/>
        </authorList>
    </citation>
    <scope>NUCLEOTIDE SEQUENCE [LARGE SCALE GENOMIC DNA]</scope>
    <source>
        <strain evidence="1 2">MMS21-Er5</strain>
    </source>
</reference>
<accession>A0ABY4LZJ9</accession>
<keyword evidence="2" id="KW-1185">Reference proteome</keyword>
<evidence type="ECO:0000313" key="2">
    <source>
        <dbReference type="Proteomes" id="UP000829998"/>
    </source>
</evidence>
<proteinExistence type="predicted"/>
<dbReference type="Proteomes" id="UP000829998">
    <property type="component" value="Chromosome"/>
</dbReference>
<dbReference type="RefSeq" id="WP_248729911.1">
    <property type="nucleotide sequence ID" value="NZ_CP096829.1"/>
</dbReference>
<evidence type="ECO:0000313" key="1">
    <source>
        <dbReference type="EMBL" id="UPZ17973.1"/>
    </source>
</evidence>